<dbReference type="Pfam" id="PF09931">
    <property type="entry name" value="Phage_phiJL001_Gp84_N"/>
    <property type="match status" value="1"/>
</dbReference>
<proteinExistence type="predicted"/>
<evidence type="ECO:0000313" key="3">
    <source>
        <dbReference type="Proteomes" id="UP000011134"/>
    </source>
</evidence>
<dbReference type="Pfam" id="PF09356">
    <property type="entry name" value="Phage_BR0599"/>
    <property type="match status" value="1"/>
</dbReference>
<dbReference type="InterPro" id="IPR018964">
    <property type="entry name" value="Phage_phiJL001_Gp84_C"/>
</dbReference>
<dbReference type="RefSeq" id="WP_007465938.1">
    <property type="nucleotide sequence ID" value="NZ_AMZO01000016.1"/>
</dbReference>
<dbReference type="EMBL" id="AMZO01000016">
    <property type="protein sequence ID" value="ELR65837.1"/>
    <property type="molecule type" value="Genomic_DNA"/>
</dbReference>
<evidence type="ECO:0000259" key="1">
    <source>
        <dbReference type="Pfam" id="PF09356"/>
    </source>
</evidence>
<dbReference type="Proteomes" id="UP000011134">
    <property type="component" value="Unassembled WGS sequence"/>
</dbReference>
<name>L8JEJ9_9GAMM</name>
<sequence length="250" mass="27943">MVVIELYQIELHDEVWRFTSNQSDVLANGYHWQSHMIARDASIEQSDDPLRADTSFEVAAGSELANLALNPPLNVAPRVTILRSEDGGRVFYTVFAGRLMAGVWNDGFVTVELEAVHTELQVTGLTETITPQCRYSLGSRKCGVLEKPRVVIIERVEGSRVSLVYPVPEEYAFGYLKQGQNFHFIDRQPDSLTLVLLHPALLAEGERAEITRGCDRTLTTCHRRFNNAVNFGGAVNLPTKNPYVGDPIDR</sequence>
<dbReference type="AlphaFoldDB" id="L8JEJ9"/>
<feature type="domain" description="Bacteriophage phiJL001 Gp84 C-terminal" evidence="1">
    <location>
        <begin position="187"/>
        <end position="240"/>
    </location>
</feature>
<protein>
    <recommendedName>
        <fullName evidence="1">Bacteriophage phiJL001 Gp84 C-terminal domain-containing protein</fullName>
    </recommendedName>
</protein>
<evidence type="ECO:0000313" key="2">
    <source>
        <dbReference type="EMBL" id="ELR65837.1"/>
    </source>
</evidence>
<dbReference type="OrthoDB" id="6872689at2"/>
<comment type="caution">
    <text evidence="2">The sequence shown here is derived from an EMBL/GenBank/DDBJ whole genome shotgun (WGS) entry which is preliminary data.</text>
</comment>
<keyword evidence="3" id="KW-1185">Reference proteome</keyword>
<gene>
    <name evidence="2" type="ORF">C942_00924</name>
</gene>
<accession>L8JEJ9</accession>
<dbReference type="PATRIC" id="fig|1056511.3.peg.2417"/>
<organism evidence="2 3">
    <name type="scientific">Photobacterium marinum</name>
    <dbReference type="NCBI Taxonomy" id="1056511"/>
    <lineage>
        <taxon>Bacteria</taxon>
        <taxon>Pseudomonadati</taxon>
        <taxon>Pseudomonadota</taxon>
        <taxon>Gammaproteobacteria</taxon>
        <taxon>Vibrionales</taxon>
        <taxon>Vibrionaceae</taxon>
        <taxon>Photobacterium</taxon>
    </lineage>
</organism>
<reference evidence="2 3" key="1">
    <citation type="submission" date="2012-12" db="EMBL/GenBank/DDBJ databases">
        <title>Genome Assembly of Photobacterium sp. AK15.</title>
        <authorList>
            <person name="Khatri I."/>
            <person name="Vaidya B."/>
            <person name="Srinivas T.N.R."/>
            <person name="Subramanian S."/>
            <person name="Pinnaka A."/>
        </authorList>
    </citation>
    <scope>NUCLEOTIDE SEQUENCE [LARGE SCALE GENOMIC DNA]</scope>
    <source>
        <strain evidence="2 3">AK15</strain>
    </source>
</reference>